<accession>A0A9X8MHV7</accession>
<evidence type="ECO:0000313" key="3">
    <source>
        <dbReference type="Proteomes" id="UP000183210"/>
    </source>
</evidence>
<proteinExistence type="predicted"/>
<dbReference type="RefSeq" id="WP_074830611.1">
    <property type="nucleotide sequence ID" value="NZ_FOEV01000033.1"/>
</dbReference>
<dbReference type="EMBL" id="FOEV01000033">
    <property type="protein sequence ID" value="SER51803.1"/>
    <property type="molecule type" value="Genomic_DNA"/>
</dbReference>
<dbReference type="PROSITE" id="PS51301">
    <property type="entry name" value="KILA_N"/>
    <property type="match status" value="1"/>
</dbReference>
<dbReference type="SMART" id="SM01252">
    <property type="entry name" value="KilA-N"/>
    <property type="match status" value="1"/>
</dbReference>
<dbReference type="AlphaFoldDB" id="A0A9X8MHV7"/>
<dbReference type="Proteomes" id="UP000183210">
    <property type="component" value="Unassembled WGS sequence"/>
</dbReference>
<name>A0A9X8MHV7_9PSED</name>
<dbReference type="InterPro" id="IPR036887">
    <property type="entry name" value="HTH_APSES_sf"/>
</dbReference>
<reference evidence="2 3" key="1">
    <citation type="submission" date="2016-10" db="EMBL/GenBank/DDBJ databases">
        <authorList>
            <person name="Varghese N."/>
            <person name="Submissions S."/>
        </authorList>
    </citation>
    <scope>NUCLEOTIDE SEQUENCE [LARGE SCALE GENOMIC DNA]</scope>
    <source>
        <strain evidence="2 3">LMG 21974</strain>
    </source>
</reference>
<dbReference type="Pfam" id="PF10549">
    <property type="entry name" value="ORF11CD3"/>
    <property type="match status" value="1"/>
</dbReference>
<protein>
    <submittedName>
        <fullName evidence="2">ORF11CD3 domain-containing protein</fullName>
    </submittedName>
</protein>
<evidence type="ECO:0000259" key="1">
    <source>
        <dbReference type="PROSITE" id="PS51301"/>
    </source>
</evidence>
<dbReference type="Pfam" id="PF04383">
    <property type="entry name" value="KilA-N"/>
    <property type="match status" value="1"/>
</dbReference>
<comment type="caution">
    <text evidence="2">The sequence shown here is derived from an EMBL/GenBank/DDBJ whole genome shotgun (WGS) entry which is preliminary data.</text>
</comment>
<evidence type="ECO:0000313" key="2">
    <source>
        <dbReference type="EMBL" id="SER51803.1"/>
    </source>
</evidence>
<sequence>MSNVIPFEYQGVPVQFNLDGWINATKVAKDSGLRIDNWLRNQETEKYIEALSRHLNTSNPRDLVLTIKGRNGGTWLHPKLAVAFARWVSADFAVWCDMRIDGLLHGNLTLRQRFDQACRKLDDARDLASMNGRELARWRNRKPALEHEVDHWRTQLQLALSFEGDAA</sequence>
<gene>
    <name evidence="2" type="ORF">SAMN05216409_1332</name>
</gene>
<dbReference type="InterPro" id="IPR018877">
    <property type="entry name" value="Phage_P22_Orf201_C"/>
</dbReference>
<dbReference type="GeneID" id="300269820"/>
<dbReference type="GO" id="GO:0003677">
    <property type="term" value="F:DNA binding"/>
    <property type="evidence" value="ECO:0007669"/>
    <property type="project" value="InterPro"/>
</dbReference>
<dbReference type="InterPro" id="IPR017880">
    <property type="entry name" value="KilA_N"/>
</dbReference>
<dbReference type="SUPFAM" id="SSF54616">
    <property type="entry name" value="DNA-binding domain of Mlu1-box binding protein MBP1"/>
    <property type="match status" value="1"/>
</dbReference>
<organism evidence="2 3">
    <name type="scientific">Pseudomonas lutea</name>
    <dbReference type="NCBI Taxonomy" id="243924"/>
    <lineage>
        <taxon>Bacteria</taxon>
        <taxon>Pseudomonadati</taxon>
        <taxon>Pseudomonadota</taxon>
        <taxon>Gammaproteobacteria</taxon>
        <taxon>Pseudomonadales</taxon>
        <taxon>Pseudomonadaceae</taxon>
        <taxon>Pseudomonas</taxon>
    </lineage>
</organism>
<dbReference type="InterPro" id="IPR018004">
    <property type="entry name" value="KilA/APSES_HTH"/>
</dbReference>
<feature type="domain" description="KilA-N" evidence="1">
    <location>
        <begin position="3"/>
        <end position="103"/>
    </location>
</feature>